<evidence type="ECO:0000313" key="4">
    <source>
        <dbReference type="Proteomes" id="UP000663828"/>
    </source>
</evidence>
<organism evidence="2 4">
    <name type="scientific">Adineta ricciae</name>
    <name type="common">Rotifer</name>
    <dbReference type="NCBI Taxonomy" id="249248"/>
    <lineage>
        <taxon>Eukaryota</taxon>
        <taxon>Metazoa</taxon>
        <taxon>Spiralia</taxon>
        <taxon>Gnathifera</taxon>
        <taxon>Rotifera</taxon>
        <taxon>Eurotatoria</taxon>
        <taxon>Bdelloidea</taxon>
        <taxon>Adinetida</taxon>
        <taxon>Adinetidae</taxon>
        <taxon>Adineta</taxon>
    </lineage>
</organism>
<feature type="compositionally biased region" description="Polar residues" evidence="1">
    <location>
        <begin position="77"/>
        <end position="86"/>
    </location>
</feature>
<name>A0A815KDP0_ADIRI</name>
<dbReference type="EMBL" id="CAJNOJ010000708">
    <property type="protein sequence ID" value="CAF1513013.1"/>
    <property type="molecule type" value="Genomic_DNA"/>
</dbReference>
<feature type="compositionally biased region" description="Basic and acidic residues" evidence="1">
    <location>
        <begin position="15"/>
        <end position="30"/>
    </location>
</feature>
<feature type="compositionally biased region" description="Polar residues" evidence="1">
    <location>
        <begin position="33"/>
        <end position="49"/>
    </location>
</feature>
<evidence type="ECO:0000256" key="1">
    <source>
        <dbReference type="SAM" id="MobiDB-lite"/>
    </source>
</evidence>
<dbReference type="Proteomes" id="UP000663828">
    <property type="component" value="Unassembled WGS sequence"/>
</dbReference>
<protein>
    <submittedName>
        <fullName evidence="2">Uncharacterized protein</fullName>
    </submittedName>
</protein>
<feature type="region of interest" description="Disordered" evidence="1">
    <location>
        <begin position="1"/>
        <end position="122"/>
    </location>
</feature>
<dbReference type="Proteomes" id="UP000663852">
    <property type="component" value="Unassembled WGS sequence"/>
</dbReference>
<reference evidence="2" key="1">
    <citation type="submission" date="2021-02" db="EMBL/GenBank/DDBJ databases">
        <authorList>
            <person name="Nowell W R."/>
        </authorList>
    </citation>
    <scope>NUCLEOTIDE SEQUENCE</scope>
</reference>
<dbReference type="EMBL" id="CAJNOR010003229">
    <property type="protein sequence ID" value="CAF1391806.1"/>
    <property type="molecule type" value="Genomic_DNA"/>
</dbReference>
<keyword evidence="4" id="KW-1185">Reference proteome</keyword>
<accession>A0A815KDP0</accession>
<dbReference type="AlphaFoldDB" id="A0A815KDP0"/>
<comment type="caution">
    <text evidence="2">The sequence shown here is derived from an EMBL/GenBank/DDBJ whole genome shotgun (WGS) entry which is preliminary data.</text>
</comment>
<evidence type="ECO:0000313" key="3">
    <source>
        <dbReference type="EMBL" id="CAF1513013.1"/>
    </source>
</evidence>
<evidence type="ECO:0000313" key="2">
    <source>
        <dbReference type="EMBL" id="CAF1391806.1"/>
    </source>
</evidence>
<gene>
    <name evidence="3" type="ORF">EDS130_LOCUS43370</name>
    <name evidence="2" type="ORF">XAT740_LOCUS33643</name>
</gene>
<proteinExistence type="predicted"/>
<sequence>MQRSQSEADEQCNPFDEHDLPVVETRKDENDSMDTFDSSSKAIIDTNSIDSEEVAPAADLRSQQVSTRQRRKRNRNLDTQNVISSTDAEESQQQSESQLHIPLNDLTNSSSKSRQIKRRRRY</sequence>